<evidence type="ECO:0000313" key="4">
    <source>
        <dbReference type="Proteomes" id="UP001320245"/>
    </source>
</evidence>
<protein>
    <submittedName>
        <fullName evidence="3">Uncharacterized protein</fullName>
    </submittedName>
</protein>
<organism evidence="3 4">
    <name type="scientific">Cytospora paraplurivora</name>
    <dbReference type="NCBI Taxonomy" id="2898453"/>
    <lineage>
        <taxon>Eukaryota</taxon>
        <taxon>Fungi</taxon>
        <taxon>Dikarya</taxon>
        <taxon>Ascomycota</taxon>
        <taxon>Pezizomycotina</taxon>
        <taxon>Sordariomycetes</taxon>
        <taxon>Sordariomycetidae</taxon>
        <taxon>Diaporthales</taxon>
        <taxon>Cytosporaceae</taxon>
        <taxon>Cytospora</taxon>
    </lineage>
</organism>
<reference evidence="3 4" key="1">
    <citation type="journal article" date="2023" name="PLoS ONE">
        <title>Cytospora paraplurivora sp. nov. isolated from orchards with fruit tree decline syndrome in Ontario, Canada.</title>
        <authorList>
            <person name="Ilyukhin E."/>
            <person name="Nguyen H.D.T."/>
            <person name="Castle A.J."/>
            <person name="Ellouze W."/>
        </authorList>
    </citation>
    <scope>NUCLEOTIDE SEQUENCE [LARGE SCALE GENOMIC DNA]</scope>
    <source>
        <strain evidence="3 4">FDS-564</strain>
    </source>
</reference>
<evidence type="ECO:0000256" key="2">
    <source>
        <dbReference type="SAM" id="MobiDB-lite"/>
    </source>
</evidence>
<evidence type="ECO:0000256" key="1">
    <source>
        <dbReference type="SAM" id="Coils"/>
    </source>
</evidence>
<dbReference type="InterPro" id="IPR027267">
    <property type="entry name" value="AH/BAR_dom_sf"/>
</dbReference>
<feature type="compositionally biased region" description="Polar residues" evidence="2">
    <location>
        <begin position="13"/>
        <end position="26"/>
    </location>
</feature>
<sequence>MTYSGLALAFGQAGNTGKRQQGSHQYDSPKKRRRPSSATGVEEDHVRVLRQIVVEMYGGLGQEVESVREELRATKQELHKTNEKMHETQQEIHEAKEELRTVKQEVHEAKQQLGAIKQEVQETKEKLHEVKQEMHESQRITTQVIHLSTEQNSSRVEVIQQRQEGVAGTLRAIVDTLTNLAKEVVSMLDRVKAEVTGDLVKYIDEGHAFDWSDDTVDWLIGSAMNRLEVYTKDEVDERLNEVQEHCEGLNNLETEDMVLGAKSELEEDIRNEIKDAKLDLGQWVQHGVSRKMRRMAEGVEDKLQAAKDQVMEVA</sequence>
<keyword evidence="1" id="KW-0175">Coiled coil</keyword>
<dbReference type="AlphaFoldDB" id="A0AAN9UDT1"/>
<keyword evidence="4" id="KW-1185">Reference proteome</keyword>
<feature type="coiled-coil region" evidence="1">
    <location>
        <begin position="64"/>
        <end position="140"/>
    </location>
</feature>
<comment type="caution">
    <text evidence="3">The sequence shown here is derived from an EMBL/GenBank/DDBJ whole genome shotgun (WGS) entry which is preliminary data.</text>
</comment>
<evidence type="ECO:0000313" key="3">
    <source>
        <dbReference type="EMBL" id="KAK7746036.1"/>
    </source>
</evidence>
<dbReference type="Gene3D" id="1.10.287.950">
    <property type="entry name" value="Methyl-accepting chemotaxis protein"/>
    <property type="match status" value="1"/>
</dbReference>
<dbReference type="Proteomes" id="UP001320245">
    <property type="component" value="Unassembled WGS sequence"/>
</dbReference>
<feature type="region of interest" description="Disordered" evidence="2">
    <location>
        <begin position="1"/>
        <end position="43"/>
    </location>
</feature>
<dbReference type="SUPFAM" id="SSF103657">
    <property type="entry name" value="BAR/IMD domain-like"/>
    <property type="match status" value="1"/>
</dbReference>
<accession>A0AAN9UDT1</accession>
<name>A0AAN9UDT1_9PEZI</name>
<proteinExistence type="predicted"/>
<dbReference type="EMBL" id="JAJSPL020000007">
    <property type="protein sequence ID" value="KAK7746036.1"/>
    <property type="molecule type" value="Genomic_DNA"/>
</dbReference>
<gene>
    <name evidence="3" type="ORF">SLS53_002759</name>
</gene>